<comment type="caution">
    <text evidence="3">The sequence shown here is derived from an EMBL/GenBank/DDBJ whole genome shotgun (WGS) entry which is preliminary data.</text>
</comment>
<feature type="compositionally biased region" description="Basic and acidic residues" evidence="1">
    <location>
        <begin position="195"/>
        <end position="206"/>
    </location>
</feature>
<feature type="region of interest" description="Disordered" evidence="1">
    <location>
        <begin position="195"/>
        <end position="228"/>
    </location>
</feature>
<keyword evidence="4" id="KW-1185">Reference proteome</keyword>
<dbReference type="EMBL" id="JBJQOH010000001">
    <property type="protein sequence ID" value="KAL3700770.1"/>
    <property type="molecule type" value="Genomic_DNA"/>
</dbReference>
<dbReference type="InterPro" id="IPR026960">
    <property type="entry name" value="RVT-Znf"/>
</dbReference>
<protein>
    <recommendedName>
        <fullName evidence="2">Reverse transcriptase zinc-binding domain-containing protein</fullName>
    </recommendedName>
</protein>
<evidence type="ECO:0000259" key="2">
    <source>
        <dbReference type="Pfam" id="PF13966"/>
    </source>
</evidence>
<proteinExistence type="predicted"/>
<organism evidence="3 4">
    <name type="scientific">Riccia sorocarpa</name>
    <dbReference type="NCBI Taxonomy" id="122646"/>
    <lineage>
        <taxon>Eukaryota</taxon>
        <taxon>Viridiplantae</taxon>
        <taxon>Streptophyta</taxon>
        <taxon>Embryophyta</taxon>
        <taxon>Marchantiophyta</taxon>
        <taxon>Marchantiopsida</taxon>
        <taxon>Marchantiidae</taxon>
        <taxon>Marchantiales</taxon>
        <taxon>Ricciaceae</taxon>
        <taxon>Riccia</taxon>
    </lineage>
</organism>
<gene>
    <name evidence="3" type="ORF">R1sor_018792</name>
</gene>
<dbReference type="AlphaFoldDB" id="A0ABD3IAP0"/>
<feature type="domain" description="Reverse transcriptase zinc-binding" evidence="2">
    <location>
        <begin position="9"/>
        <end position="86"/>
    </location>
</feature>
<reference evidence="3 4" key="1">
    <citation type="submission" date="2024-09" db="EMBL/GenBank/DDBJ databases">
        <title>Chromosome-scale assembly of Riccia sorocarpa.</title>
        <authorList>
            <person name="Paukszto L."/>
        </authorList>
    </citation>
    <scope>NUCLEOTIDE SEQUENCE [LARGE SCALE GENOMIC DNA]</scope>
    <source>
        <strain evidence="3">LP-2024</strain>
        <tissue evidence="3">Aerial parts of the thallus</tissue>
    </source>
</reference>
<dbReference type="Proteomes" id="UP001633002">
    <property type="component" value="Unassembled WGS sequence"/>
</dbReference>
<sequence>MREKANASWGVSWDTQKWENLWKNLWKSVLFPRDKLWLWRVVNKGFFTLERASTFGVAEPRCTRCNQGTENIDHLFFGCMMVSGQWNKLENLHCRAVGKGNPSTSLIQLIGKAVKPENAALLVSSVILLRHVWRNRCKMVYEAKQQSIPTDIILQEASRMIRTIQSKYKSTAKLEKIQACSKEIAIMRRMSRIDAEAGRHPMERDTTAGTLNTSRQNTNAQDGDYTSPSQELQWDMMRELNLLGFIEMQVPPSLADTPDRTQVLALP</sequence>
<evidence type="ECO:0000313" key="4">
    <source>
        <dbReference type="Proteomes" id="UP001633002"/>
    </source>
</evidence>
<name>A0ABD3IAP0_9MARC</name>
<evidence type="ECO:0000256" key="1">
    <source>
        <dbReference type="SAM" id="MobiDB-lite"/>
    </source>
</evidence>
<feature type="compositionally biased region" description="Polar residues" evidence="1">
    <location>
        <begin position="207"/>
        <end position="228"/>
    </location>
</feature>
<dbReference type="Pfam" id="PF13966">
    <property type="entry name" value="zf-RVT"/>
    <property type="match status" value="1"/>
</dbReference>
<accession>A0ABD3IAP0</accession>
<evidence type="ECO:0000313" key="3">
    <source>
        <dbReference type="EMBL" id="KAL3700770.1"/>
    </source>
</evidence>